<accession>A0A5A7V6M2</accession>
<dbReference type="InterPro" id="IPR013103">
    <property type="entry name" value="RVT_2"/>
</dbReference>
<dbReference type="AlphaFoldDB" id="A0A5A7V6M2"/>
<dbReference type="InterPro" id="IPR046796">
    <property type="entry name" value="Transposase_32_dom"/>
</dbReference>
<evidence type="ECO:0000256" key="1">
    <source>
        <dbReference type="SAM" id="MobiDB-lite"/>
    </source>
</evidence>
<evidence type="ECO:0000259" key="2">
    <source>
        <dbReference type="Pfam" id="PF07727"/>
    </source>
</evidence>
<dbReference type="Pfam" id="PF20167">
    <property type="entry name" value="Transposase_32"/>
    <property type="match status" value="1"/>
</dbReference>
<reference evidence="4 5" key="1">
    <citation type="submission" date="2019-08" db="EMBL/GenBank/DDBJ databases">
        <title>Draft genome sequences of two oriental melons (Cucumis melo L. var makuwa).</title>
        <authorList>
            <person name="Kwon S.-Y."/>
        </authorList>
    </citation>
    <scope>NUCLEOTIDE SEQUENCE [LARGE SCALE GENOMIC DNA]</scope>
    <source>
        <strain evidence="5">cv. SW 3</strain>
        <tissue evidence="4">Leaf</tissue>
    </source>
</reference>
<dbReference type="SUPFAM" id="SSF56672">
    <property type="entry name" value="DNA/RNA polymerases"/>
    <property type="match status" value="1"/>
</dbReference>
<gene>
    <name evidence="4" type="ORF">E6C27_scaffold749G00670</name>
</gene>
<organism evidence="4 5">
    <name type="scientific">Cucumis melo var. makuwa</name>
    <name type="common">Oriental melon</name>
    <dbReference type="NCBI Taxonomy" id="1194695"/>
    <lineage>
        <taxon>Eukaryota</taxon>
        <taxon>Viridiplantae</taxon>
        <taxon>Streptophyta</taxon>
        <taxon>Embryophyta</taxon>
        <taxon>Tracheophyta</taxon>
        <taxon>Spermatophyta</taxon>
        <taxon>Magnoliopsida</taxon>
        <taxon>eudicotyledons</taxon>
        <taxon>Gunneridae</taxon>
        <taxon>Pentapetalae</taxon>
        <taxon>rosids</taxon>
        <taxon>fabids</taxon>
        <taxon>Cucurbitales</taxon>
        <taxon>Cucurbitaceae</taxon>
        <taxon>Benincaseae</taxon>
        <taxon>Cucumis</taxon>
    </lineage>
</organism>
<evidence type="ECO:0000259" key="3">
    <source>
        <dbReference type="Pfam" id="PF20167"/>
    </source>
</evidence>
<comment type="caution">
    <text evidence="4">The sequence shown here is derived from an EMBL/GenBank/DDBJ whole genome shotgun (WGS) entry which is preliminary data.</text>
</comment>
<feature type="domain" description="Putative plant transposon protein" evidence="3">
    <location>
        <begin position="410"/>
        <end position="535"/>
    </location>
</feature>
<dbReference type="InterPro" id="IPR043502">
    <property type="entry name" value="DNA/RNA_pol_sf"/>
</dbReference>
<dbReference type="PANTHER" id="PTHR11439">
    <property type="entry name" value="GAG-POL-RELATED RETROTRANSPOSON"/>
    <property type="match status" value="1"/>
</dbReference>
<evidence type="ECO:0000313" key="4">
    <source>
        <dbReference type="EMBL" id="KAA0061381.1"/>
    </source>
</evidence>
<dbReference type="PANTHER" id="PTHR11439:SF486">
    <property type="entry name" value="RLK (RECEPTOR-LIKE KINASE) PROTEIN, PUTATIVE-RELATED"/>
    <property type="match status" value="1"/>
</dbReference>
<name>A0A5A7V6M2_CUCMM</name>
<dbReference type="Pfam" id="PF07727">
    <property type="entry name" value="RVT_2"/>
    <property type="match status" value="1"/>
</dbReference>
<proteinExistence type="predicted"/>
<dbReference type="CDD" id="cd09272">
    <property type="entry name" value="RNase_HI_RT_Ty1"/>
    <property type="match status" value="1"/>
</dbReference>
<feature type="region of interest" description="Disordered" evidence="1">
    <location>
        <begin position="295"/>
        <end position="322"/>
    </location>
</feature>
<dbReference type="Proteomes" id="UP000321393">
    <property type="component" value="Unassembled WGS sequence"/>
</dbReference>
<protein>
    <submittedName>
        <fullName evidence="4">Uncharacterized protein</fullName>
    </submittedName>
</protein>
<sequence>MDVKSAFLNGYLNKEVYVAQLKGFIDSKLPQHVYKLNKALYGLKQASRAWYERLTVYLGCKGYSRGRADKMLFVNKSENDLIVAQIYVDDIIFGGFPKELVEGYCDANWVGSFDDEKSTSRGCFFMGNNLISWFNKKQNCVSLSTMEAEYIAVGSACTQLIWMKNMVKEYGIPQNLMTLYCDNMSAIDISKNLERSSESTHVPDHEDVGAESAATIVETALSVSENNISNMNSNEQDDVPLAKLLKKGFISNVATTNSVMSTRSSVSVEVTASNPTSELVLDPTDEFTKNVERTDVPSVGTPIDAVGDGFQPETQQSPGVTRTKRKKFQQNRGNITTITGRKKVSLNISSVSIDGISFHLEENVQRWKYIVKRRIADEVNVYDKHHSCLSVMSLIEKAYLFKTISIVESFYPKLLREFIVLDNNVESACSSSNPFNEVLASILSGGTLSTWPVNGIPTVALSVEYAILHEIGIANWFPSSHASSVSIALGTFLYQICNEDTIDTGSFIYNQLLRQVETYGVKIPIALPRFFSTLLLYLDTAVLTPTDALEPKSKTLSLSYKLFQDDWDESAEGFFVNRDLASKIVNTPTVES</sequence>
<dbReference type="EMBL" id="SSTE01004817">
    <property type="protein sequence ID" value="KAA0061381.1"/>
    <property type="molecule type" value="Genomic_DNA"/>
</dbReference>
<feature type="domain" description="Reverse transcriptase Ty1/copia-type" evidence="2">
    <location>
        <begin position="1"/>
        <end position="103"/>
    </location>
</feature>
<evidence type="ECO:0000313" key="5">
    <source>
        <dbReference type="Proteomes" id="UP000321393"/>
    </source>
</evidence>